<dbReference type="InterPro" id="IPR001763">
    <property type="entry name" value="Rhodanese-like_dom"/>
</dbReference>
<feature type="domain" description="Rhodanese" evidence="2">
    <location>
        <begin position="14"/>
        <end position="102"/>
    </location>
</feature>
<dbReference type="InterPro" id="IPR021309">
    <property type="entry name" value="YgaP-like_TM"/>
</dbReference>
<protein>
    <submittedName>
        <fullName evidence="3">Rhodanese-like and DUF2892 domain-containing protein</fullName>
    </submittedName>
</protein>
<dbReference type="PANTHER" id="PTHR43031:SF16">
    <property type="entry name" value="OXIDOREDUCTASE"/>
    <property type="match status" value="1"/>
</dbReference>
<dbReference type="Pfam" id="PF11127">
    <property type="entry name" value="YgaP-like_TM"/>
    <property type="match status" value="1"/>
</dbReference>
<feature type="transmembrane region" description="Helical" evidence="1">
    <location>
        <begin position="114"/>
        <end position="132"/>
    </location>
</feature>
<dbReference type="Gene3D" id="6.10.140.1340">
    <property type="match status" value="1"/>
</dbReference>
<dbReference type="Proteomes" id="UP001330434">
    <property type="component" value="Chromosome"/>
</dbReference>
<dbReference type="SUPFAM" id="SSF52821">
    <property type="entry name" value="Rhodanese/Cell cycle control phosphatase"/>
    <property type="match status" value="1"/>
</dbReference>
<dbReference type="RefSeq" id="WP_331255488.1">
    <property type="nucleotide sequence ID" value="NZ_CP133270.1"/>
</dbReference>
<dbReference type="Pfam" id="PF00581">
    <property type="entry name" value="Rhodanese"/>
    <property type="match status" value="1"/>
</dbReference>
<evidence type="ECO:0000259" key="2">
    <source>
        <dbReference type="PROSITE" id="PS50206"/>
    </source>
</evidence>
<dbReference type="PANTHER" id="PTHR43031">
    <property type="entry name" value="FAD-DEPENDENT OXIDOREDUCTASE"/>
    <property type="match status" value="1"/>
</dbReference>
<feature type="transmembrane region" description="Helical" evidence="1">
    <location>
        <begin position="138"/>
        <end position="163"/>
    </location>
</feature>
<evidence type="ECO:0000313" key="3">
    <source>
        <dbReference type="EMBL" id="WVX66639.1"/>
    </source>
</evidence>
<evidence type="ECO:0000313" key="4">
    <source>
        <dbReference type="Proteomes" id="UP001330434"/>
    </source>
</evidence>
<dbReference type="InterPro" id="IPR036873">
    <property type="entry name" value="Rhodanese-like_dom_sf"/>
</dbReference>
<dbReference type="InterPro" id="IPR050229">
    <property type="entry name" value="GlpE_sulfurtransferase"/>
</dbReference>
<evidence type="ECO:0000256" key="1">
    <source>
        <dbReference type="SAM" id="Phobius"/>
    </source>
</evidence>
<dbReference type="PROSITE" id="PS50206">
    <property type="entry name" value="RHODANESE_3"/>
    <property type="match status" value="1"/>
</dbReference>
<dbReference type="SMART" id="SM00450">
    <property type="entry name" value="RHOD"/>
    <property type="match status" value="1"/>
</dbReference>
<proteinExistence type="predicted"/>
<dbReference type="CDD" id="cd00158">
    <property type="entry name" value="RHOD"/>
    <property type="match status" value="1"/>
</dbReference>
<accession>A0ABZ2C2F7</accession>
<sequence length="169" mass="18510">MKTITSDELKKRLKYAEVVLIDVREPGEHKSECIEGAHLIPLSEICIKKLPTSLLPIVIHCRSGKRSQEACKKLLAENPNLEIYTLEGGISAWKELGGEVKTQGRNVLPLDRQVQVAVGFLAFSGVMLGTFVNSGFYVIPGFIGLGLVFAGLTGWCGMAKILAKMPWNQ</sequence>
<keyword evidence="1" id="KW-1133">Transmembrane helix</keyword>
<keyword evidence="4" id="KW-1185">Reference proteome</keyword>
<organism evidence="3 4">
    <name type="scientific">Candidatus Bealeia paramacronuclearis</name>
    <dbReference type="NCBI Taxonomy" id="1921001"/>
    <lineage>
        <taxon>Bacteria</taxon>
        <taxon>Pseudomonadati</taxon>
        <taxon>Pseudomonadota</taxon>
        <taxon>Alphaproteobacteria</taxon>
        <taxon>Holosporales</taxon>
        <taxon>Holosporaceae</taxon>
        <taxon>Candidatus Bealeia</taxon>
    </lineage>
</organism>
<keyword evidence="1" id="KW-0812">Transmembrane</keyword>
<keyword evidence="1" id="KW-0472">Membrane</keyword>
<name>A0ABZ2C2F7_9PROT</name>
<dbReference type="EMBL" id="CP133270">
    <property type="protein sequence ID" value="WVX66639.1"/>
    <property type="molecule type" value="Genomic_DNA"/>
</dbReference>
<dbReference type="Gene3D" id="3.40.250.10">
    <property type="entry name" value="Rhodanese-like domain"/>
    <property type="match status" value="1"/>
</dbReference>
<reference evidence="3 4" key="1">
    <citation type="journal article" date="2024" name="Environ. Microbiol.">
        <title>Novel evolutionary insights on the interactions of the Holosporales (Alphaproteobacteria) with eukaryotic hosts from comparative genomics.</title>
        <authorList>
            <person name="Giovannini M."/>
            <person name="Petroni G."/>
            <person name="Castelli M."/>
        </authorList>
    </citation>
    <scope>NUCLEOTIDE SEQUENCE [LARGE SCALE GENOMIC DNA]</scope>
    <source>
        <strain evidence="3 4">US_Bl 15I1</strain>
    </source>
</reference>
<gene>
    <name evidence="3" type="ORF">Bealeia1_00819</name>
</gene>